<dbReference type="InterPro" id="IPR000719">
    <property type="entry name" value="Prot_kinase_dom"/>
</dbReference>
<dbReference type="OrthoDB" id="1714095at2759"/>
<evidence type="ECO:0000259" key="1">
    <source>
        <dbReference type="PROSITE" id="PS50011"/>
    </source>
</evidence>
<proteinExistence type="predicted"/>
<gene>
    <name evidence="2" type="ORF">SPIL2461_LOCUS8881</name>
</gene>
<dbReference type="InterPro" id="IPR008271">
    <property type="entry name" value="Ser/Thr_kinase_AS"/>
</dbReference>
<evidence type="ECO:0000313" key="2">
    <source>
        <dbReference type="EMBL" id="CAE7367129.1"/>
    </source>
</evidence>
<dbReference type="PANTHER" id="PTHR46146">
    <property type="entry name" value="SERINE/THREONINE-PROTEIN KINASE-LIKE PROTEIN CCR4"/>
    <property type="match status" value="1"/>
</dbReference>
<dbReference type="PROSITE" id="PS50011">
    <property type="entry name" value="PROTEIN_KINASE_DOM"/>
    <property type="match status" value="1"/>
</dbReference>
<evidence type="ECO:0000313" key="3">
    <source>
        <dbReference type="Proteomes" id="UP000649617"/>
    </source>
</evidence>
<accession>A0A812QEP2</accession>
<dbReference type="GO" id="GO:0005524">
    <property type="term" value="F:ATP binding"/>
    <property type="evidence" value="ECO:0007669"/>
    <property type="project" value="InterPro"/>
</dbReference>
<dbReference type="EMBL" id="CAJNIZ010014847">
    <property type="protein sequence ID" value="CAE7367129.1"/>
    <property type="molecule type" value="Genomic_DNA"/>
</dbReference>
<sequence>MTAIKVLDVGDDDGFEEEVRVLSKFRHPNLVILMGFARNGPQRFLVYELLGGGDLFRRIQRCILENVQFTWLERISVAYDSSCGLSHLHNSTPKVFHRDIKCPNILLDRNGTAKIADFGLACCSHSKEQKVNQAAGTVGYACPHYVNRGVVTEGSEVYSFGIVLLELLTAALPAVQVKAADGTQQYHFLVTEIGNDVGAAVRRADRKAKFPPHAAEAFAALGLRCTEYQEEYRPPFRDVVVALREMLPNSEVPEPPPVRRTHESNQFAQGYQAQPGFNAHIGHLGGHLGGQGYLQDQSQPVIEEFEDRRLQLAVQRQPSMHDDRFKGVAMRGWCCGVVHLTSRCMNYYSQKACFPWDR</sequence>
<dbReference type="InterPro" id="IPR011009">
    <property type="entry name" value="Kinase-like_dom_sf"/>
</dbReference>
<organism evidence="2 3">
    <name type="scientific">Symbiodinium pilosum</name>
    <name type="common">Dinoflagellate</name>
    <dbReference type="NCBI Taxonomy" id="2952"/>
    <lineage>
        <taxon>Eukaryota</taxon>
        <taxon>Sar</taxon>
        <taxon>Alveolata</taxon>
        <taxon>Dinophyceae</taxon>
        <taxon>Suessiales</taxon>
        <taxon>Symbiodiniaceae</taxon>
        <taxon>Symbiodinium</taxon>
    </lineage>
</organism>
<keyword evidence="3" id="KW-1185">Reference proteome</keyword>
<dbReference type="PROSITE" id="PS00108">
    <property type="entry name" value="PROTEIN_KINASE_ST"/>
    <property type="match status" value="1"/>
</dbReference>
<dbReference type="SUPFAM" id="SSF56112">
    <property type="entry name" value="Protein kinase-like (PK-like)"/>
    <property type="match status" value="1"/>
</dbReference>
<dbReference type="GO" id="GO:0004672">
    <property type="term" value="F:protein kinase activity"/>
    <property type="evidence" value="ECO:0007669"/>
    <property type="project" value="InterPro"/>
</dbReference>
<feature type="domain" description="Protein kinase" evidence="1">
    <location>
        <begin position="1"/>
        <end position="247"/>
    </location>
</feature>
<dbReference type="AlphaFoldDB" id="A0A812QEP2"/>
<dbReference type="Proteomes" id="UP000649617">
    <property type="component" value="Unassembled WGS sequence"/>
</dbReference>
<comment type="caution">
    <text evidence="2">The sequence shown here is derived from an EMBL/GenBank/DDBJ whole genome shotgun (WGS) entry which is preliminary data.</text>
</comment>
<dbReference type="Gene3D" id="1.10.510.10">
    <property type="entry name" value="Transferase(Phosphotransferase) domain 1"/>
    <property type="match status" value="1"/>
</dbReference>
<protein>
    <recommendedName>
        <fullName evidence="1">Protein kinase domain-containing protein</fullName>
    </recommendedName>
</protein>
<reference evidence="2" key="1">
    <citation type="submission" date="2021-02" db="EMBL/GenBank/DDBJ databases">
        <authorList>
            <person name="Dougan E. K."/>
            <person name="Rhodes N."/>
            <person name="Thang M."/>
            <person name="Chan C."/>
        </authorList>
    </citation>
    <scope>NUCLEOTIDE SEQUENCE</scope>
</reference>
<dbReference type="PANTHER" id="PTHR46146:SF3">
    <property type="entry name" value="SERINE_THREONINE-PROTEIN KINASE-LIKE PROTEIN CCR3-RELATED"/>
    <property type="match status" value="1"/>
</dbReference>
<dbReference type="Pfam" id="PF00069">
    <property type="entry name" value="Pkinase"/>
    <property type="match status" value="1"/>
</dbReference>
<dbReference type="SMART" id="SM00220">
    <property type="entry name" value="S_TKc"/>
    <property type="match status" value="1"/>
</dbReference>
<name>A0A812QEP2_SYMPI</name>